<name>A0A1C7MNU4_GRIFR</name>
<dbReference type="AlphaFoldDB" id="A0A1C7MNU4"/>
<sequence>MLLLRGRVVKLLWNSPHMDTLESLLIKIGFANPMRTDRRFFCAHLHELMEQGMIENVQPLNEAEPMEDADPEGAAQPDIAEDDNRLKMKMAIHKQIVNLLDESGTRGMTLNAPRLSPQPTCTAIPPRYVRPLSAPAFDPLFGGAAAHPNLMVFVTAHVMATRANNSGSVAATGMEFLSGRMQVLNLDTIRLTFLWLNTICADSRTVQQTLTETIRVGMFPCSVRTQYQLQL</sequence>
<keyword evidence="2" id="KW-1185">Reference proteome</keyword>
<evidence type="ECO:0000313" key="2">
    <source>
        <dbReference type="Proteomes" id="UP000092993"/>
    </source>
</evidence>
<dbReference type="EMBL" id="LUGG01000002">
    <property type="protein sequence ID" value="OBZ78488.1"/>
    <property type="molecule type" value="Genomic_DNA"/>
</dbReference>
<organism evidence="1 2">
    <name type="scientific">Grifola frondosa</name>
    <name type="common">Maitake</name>
    <name type="synonym">Polyporus frondosus</name>
    <dbReference type="NCBI Taxonomy" id="5627"/>
    <lineage>
        <taxon>Eukaryota</taxon>
        <taxon>Fungi</taxon>
        <taxon>Dikarya</taxon>
        <taxon>Basidiomycota</taxon>
        <taxon>Agaricomycotina</taxon>
        <taxon>Agaricomycetes</taxon>
        <taxon>Polyporales</taxon>
        <taxon>Grifolaceae</taxon>
        <taxon>Grifola</taxon>
    </lineage>
</organism>
<evidence type="ECO:0000313" key="1">
    <source>
        <dbReference type="EMBL" id="OBZ78488.1"/>
    </source>
</evidence>
<dbReference type="Proteomes" id="UP000092993">
    <property type="component" value="Unassembled WGS sequence"/>
</dbReference>
<reference evidence="1 2" key="1">
    <citation type="submission" date="2016-03" db="EMBL/GenBank/DDBJ databases">
        <title>Whole genome sequencing of Grifola frondosa 9006-11.</title>
        <authorList>
            <person name="Min B."/>
            <person name="Park H."/>
            <person name="Kim J.-G."/>
            <person name="Cho H."/>
            <person name="Oh Y.-L."/>
            <person name="Kong W.-S."/>
            <person name="Choi I.-G."/>
        </authorList>
    </citation>
    <scope>NUCLEOTIDE SEQUENCE [LARGE SCALE GENOMIC DNA]</scope>
    <source>
        <strain evidence="1 2">9006-11</strain>
    </source>
</reference>
<comment type="caution">
    <text evidence="1">The sequence shown here is derived from an EMBL/GenBank/DDBJ whole genome shotgun (WGS) entry which is preliminary data.</text>
</comment>
<protein>
    <submittedName>
        <fullName evidence="1">Uncharacterized protein</fullName>
    </submittedName>
</protein>
<dbReference type="STRING" id="5627.A0A1C7MNU4"/>
<gene>
    <name evidence="1" type="ORF">A0H81_01594</name>
</gene>
<accession>A0A1C7MNU4</accession>
<proteinExistence type="predicted"/>